<dbReference type="AlphaFoldDB" id="A0A0F9HZK7"/>
<dbReference type="EMBL" id="LAZR01015529">
    <property type="protein sequence ID" value="KKM09343.1"/>
    <property type="molecule type" value="Genomic_DNA"/>
</dbReference>
<gene>
    <name evidence="1" type="ORF">LCGC14_1722980</name>
</gene>
<accession>A0A0F9HZK7</accession>
<sequence length="104" mass="12556">MAKPYTVYKNDLHVNWIFTTPARIQEEAQKHRDTLKVDPKTVRALWYKVAGMHIIMTTHPPEEPKKKWTVEYWTWIRERAKWFGWVLHEYSHALRDSATHLEGK</sequence>
<organism evidence="1">
    <name type="scientific">marine sediment metagenome</name>
    <dbReference type="NCBI Taxonomy" id="412755"/>
    <lineage>
        <taxon>unclassified sequences</taxon>
        <taxon>metagenomes</taxon>
        <taxon>ecological metagenomes</taxon>
    </lineage>
</organism>
<proteinExistence type="predicted"/>
<reference evidence="1" key="1">
    <citation type="journal article" date="2015" name="Nature">
        <title>Complex archaea that bridge the gap between prokaryotes and eukaryotes.</title>
        <authorList>
            <person name="Spang A."/>
            <person name="Saw J.H."/>
            <person name="Jorgensen S.L."/>
            <person name="Zaremba-Niedzwiedzka K."/>
            <person name="Martijn J."/>
            <person name="Lind A.E."/>
            <person name="van Eijk R."/>
            <person name="Schleper C."/>
            <person name="Guy L."/>
            <person name="Ettema T.J."/>
        </authorList>
    </citation>
    <scope>NUCLEOTIDE SEQUENCE</scope>
</reference>
<name>A0A0F9HZK7_9ZZZZ</name>
<protein>
    <submittedName>
        <fullName evidence="1">Uncharacterized protein</fullName>
    </submittedName>
</protein>
<evidence type="ECO:0000313" key="1">
    <source>
        <dbReference type="EMBL" id="KKM09343.1"/>
    </source>
</evidence>
<comment type="caution">
    <text evidence="1">The sequence shown here is derived from an EMBL/GenBank/DDBJ whole genome shotgun (WGS) entry which is preliminary data.</text>
</comment>